<organism evidence="1 3">
    <name type="scientific">Hypholoma sublateritium (strain FD-334 SS-4)</name>
    <dbReference type="NCBI Taxonomy" id="945553"/>
    <lineage>
        <taxon>Eukaryota</taxon>
        <taxon>Fungi</taxon>
        <taxon>Dikarya</taxon>
        <taxon>Basidiomycota</taxon>
        <taxon>Agaricomycotina</taxon>
        <taxon>Agaricomycetes</taxon>
        <taxon>Agaricomycetidae</taxon>
        <taxon>Agaricales</taxon>
        <taxon>Agaricineae</taxon>
        <taxon>Strophariaceae</taxon>
        <taxon>Hypholoma</taxon>
    </lineage>
</organism>
<name>A0A0D2NYW8_HYPSF</name>
<dbReference type="AlphaFoldDB" id="A0A0D2NYW8"/>
<evidence type="ECO:0000313" key="2">
    <source>
        <dbReference type="EMBL" id="KJA14210.1"/>
    </source>
</evidence>
<gene>
    <name evidence="2" type="ORF">HYPSUDRAFT_49372</name>
    <name evidence="1" type="ORF">HYPSUDRAFT_49765</name>
</gene>
<dbReference type="Proteomes" id="UP000054270">
    <property type="component" value="Unassembled WGS sequence"/>
</dbReference>
<dbReference type="EMBL" id="KN817690">
    <property type="protein sequence ID" value="KJA14210.1"/>
    <property type="molecule type" value="Genomic_DNA"/>
</dbReference>
<sequence length="94" mass="10321">MPLLIDNRPAHYHAVAGLCRPCLSRSFLERQGLPTDCLSGRFSVTYGTPGNCNTEIEVLAIIEPYPFDALLPVSWLEARHIGAGEFTVSHIPCP</sequence>
<accession>A0A0D2NYW8</accession>
<evidence type="ECO:0000313" key="3">
    <source>
        <dbReference type="Proteomes" id="UP000054270"/>
    </source>
</evidence>
<protein>
    <submittedName>
        <fullName evidence="1">Uncharacterized protein</fullName>
    </submittedName>
</protein>
<dbReference type="EMBL" id="KN817727">
    <property type="protein sequence ID" value="KJA13610.1"/>
    <property type="molecule type" value="Genomic_DNA"/>
</dbReference>
<reference evidence="1" key="2">
    <citation type="submission" date="2014-04" db="EMBL/GenBank/DDBJ databases">
        <title>Evolutionary Origins and Diversification of the Mycorrhizal Mutualists.</title>
        <authorList>
            <consortium name="DOE Joint Genome Institute"/>
            <person name="Kohler A."/>
            <person name="Kuo A."/>
            <person name="Nagy L.G."/>
            <person name="Floudas D."/>
            <person name="Copeland A."/>
            <person name="Barry K.W."/>
            <person name="Cichocki N."/>
            <person name="Veneault-Fourrey C."/>
            <person name="LaButti K."/>
            <person name="Lindquist E.A."/>
            <person name="Lipzen A."/>
            <person name="Lundell T."/>
            <person name="Morin E."/>
            <person name="Murat C."/>
            <person name="Riley R."/>
            <person name="Ohm R."/>
            <person name="Sun H."/>
            <person name="Tunlid A."/>
            <person name="Henrissat B."/>
            <person name="Grigoriev I.V."/>
            <person name="Hibbett D.S."/>
            <person name="Martin F."/>
            <person name="Consortium M.G."/>
        </authorList>
    </citation>
    <scope>NUCLEOTIDE SEQUENCE [LARGE SCALE GENOMIC DNA]</scope>
    <source>
        <strain evidence="1">FD-334 SS-4</strain>
    </source>
</reference>
<keyword evidence="3" id="KW-1185">Reference proteome</keyword>
<reference evidence="3" key="1">
    <citation type="submission" date="2014-04" db="EMBL/GenBank/DDBJ databases">
        <title>Evolutionary Origins and Diversification of the Mycorrhizal Mutualists.</title>
        <authorList>
            <consortium name="DOE Joint Genome Institute"/>
            <consortium name="Mycorrhizal Genomics Consortium"/>
            <person name="Kohler A."/>
            <person name="Kuo A."/>
            <person name="Nagy L.G."/>
            <person name="Floudas D."/>
            <person name="Copeland A."/>
            <person name="Barry K.W."/>
            <person name="Cichocki N."/>
            <person name="Veneault-Fourrey C."/>
            <person name="LaButti K."/>
            <person name="Lindquist E.A."/>
            <person name="Lipzen A."/>
            <person name="Lundell T."/>
            <person name="Morin E."/>
            <person name="Murat C."/>
            <person name="Riley R."/>
            <person name="Ohm R."/>
            <person name="Sun H."/>
            <person name="Tunlid A."/>
            <person name="Henrissat B."/>
            <person name="Grigoriev I.V."/>
            <person name="Hibbett D.S."/>
            <person name="Martin F."/>
        </authorList>
    </citation>
    <scope>NUCLEOTIDE SEQUENCE [LARGE SCALE GENOMIC DNA]</scope>
    <source>
        <strain evidence="3">FD-334 SS-4</strain>
    </source>
</reference>
<proteinExistence type="predicted"/>
<evidence type="ECO:0000313" key="1">
    <source>
        <dbReference type="EMBL" id="KJA13610.1"/>
    </source>
</evidence>